<dbReference type="SUPFAM" id="SSF52540">
    <property type="entry name" value="P-loop containing nucleoside triphosphate hydrolases"/>
    <property type="match status" value="1"/>
</dbReference>
<accession>A0A8J2YDC9</accession>
<keyword evidence="6" id="KW-1185">Reference proteome</keyword>
<dbReference type="PANTHER" id="PTHR42734">
    <property type="entry name" value="METAL TRANSPORT SYSTEM ATP-BINDING PROTEIN TM_0124-RELATED"/>
    <property type="match status" value="1"/>
</dbReference>
<dbReference type="AlphaFoldDB" id="A0A8J2YDC9"/>
<comment type="caution">
    <text evidence="5">The sequence shown here is derived from an EMBL/GenBank/DDBJ whole genome shotgun (WGS) entry which is preliminary data.</text>
</comment>
<dbReference type="InterPro" id="IPR003439">
    <property type="entry name" value="ABC_transporter-like_ATP-bd"/>
</dbReference>
<dbReference type="FunFam" id="3.40.50.300:FF:000134">
    <property type="entry name" value="Iron-enterobactin ABC transporter ATP-binding protein"/>
    <property type="match status" value="1"/>
</dbReference>
<dbReference type="PROSITE" id="PS00211">
    <property type="entry name" value="ABC_TRANSPORTER_1"/>
    <property type="match status" value="1"/>
</dbReference>
<evidence type="ECO:0000313" key="5">
    <source>
        <dbReference type="EMBL" id="GGE39573.1"/>
    </source>
</evidence>
<proteinExistence type="predicted"/>
<keyword evidence="3 5" id="KW-0067">ATP-binding</keyword>
<dbReference type="GO" id="GO:0016887">
    <property type="term" value="F:ATP hydrolysis activity"/>
    <property type="evidence" value="ECO:0007669"/>
    <property type="project" value="InterPro"/>
</dbReference>
<organism evidence="5 6">
    <name type="scientific">Pullulanibacillus camelliae</name>
    <dbReference type="NCBI Taxonomy" id="1707096"/>
    <lineage>
        <taxon>Bacteria</taxon>
        <taxon>Bacillati</taxon>
        <taxon>Bacillota</taxon>
        <taxon>Bacilli</taxon>
        <taxon>Bacillales</taxon>
        <taxon>Sporolactobacillaceae</taxon>
        <taxon>Pullulanibacillus</taxon>
    </lineage>
</organism>
<dbReference type="InterPro" id="IPR027417">
    <property type="entry name" value="P-loop_NTPase"/>
</dbReference>
<keyword evidence="1" id="KW-0813">Transport</keyword>
<dbReference type="Proteomes" id="UP000628775">
    <property type="component" value="Unassembled WGS sequence"/>
</dbReference>
<feature type="domain" description="ABC transporter" evidence="4">
    <location>
        <begin position="5"/>
        <end position="231"/>
    </location>
</feature>
<keyword evidence="2" id="KW-0547">Nucleotide-binding</keyword>
<evidence type="ECO:0000256" key="1">
    <source>
        <dbReference type="ARBA" id="ARBA00022448"/>
    </source>
</evidence>
<dbReference type="GO" id="GO:0005524">
    <property type="term" value="F:ATP binding"/>
    <property type="evidence" value="ECO:0007669"/>
    <property type="project" value="UniProtKB-KW"/>
</dbReference>
<sequence>MSLALELKNVTVQYQTDIAVKNVSLAVEEGEFLIIMGPNGGGKSTLIKAVLDLVPLTAGEITINGQNRQHSFGKIGYVPQQSYFDHKFPITVKDVILMGRLPAKMRWFHRYSAQDHEIAQRVMADLNIEHLAHKNLDELSGGQKQKVLIARALSTHPEILVLDEPTTSLDPPSRLQIYNILKTLNEKMTIVMISHDDQTISQYGSTMIYFNKRILYKGKDFPPQLLVSTNI</sequence>
<dbReference type="EMBL" id="BMIR01000007">
    <property type="protein sequence ID" value="GGE39573.1"/>
    <property type="molecule type" value="Genomic_DNA"/>
</dbReference>
<dbReference type="InterPro" id="IPR003593">
    <property type="entry name" value="AAA+_ATPase"/>
</dbReference>
<dbReference type="InterPro" id="IPR050153">
    <property type="entry name" value="Metal_Ion_Import_ABC"/>
</dbReference>
<dbReference type="CDD" id="cd03235">
    <property type="entry name" value="ABC_Metallic_Cations"/>
    <property type="match status" value="1"/>
</dbReference>
<dbReference type="InterPro" id="IPR017871">
    <property type="entry name" value="ABC_transporter-like_CS"/>
</dbReference>
<evidence type="ECO:0000256" key="3">
    <source>
        <dbReference type="ARBA" id="ARBA00022840"/>
    </source>
</evidence>
<name>A0A8J2YDC9_9BACL</name>
<reference evidence="5" key="1">
    <citation type="journal article" date="2014" name="Int. J. Syst. Evol. Microbiol.">
        <title>Complete genome sequence of Corynebacterium casei LMG S-19264T (=DSM 44701T), isolated from a smear-ripened cheese.</title>
        <authorList>
            <consortium name="US DOE Joint Genome Institute (JGI-PGF)"/>
            <person name="Walter F."/>
            <person name="Albersmeier A."/>
            <person name="Kalinowski J."/>
            <person name="Ruckert C."/>
        </authorList>
    </citation>
    <scope>NUCLEOTIDE SEQUENCE</scope>
    <source>
        <strain evidence="5">CGMCC 1.15371</strain>
    </source>
</reference>
<dbReference type="Pfam" id="PF00005">
    <property type="entry name" value="ABC_tran"/>
    <property type="match status" value="1"/>
</dbReference>
<reference evidence="5" key="2">
    <citation type="submission" date="2020-09" db="EMBL/GenBank/DDBJ databases">
        <authorList>
            <person name="Sun Q."/>
            <person name="Zhou Y."/>
        </authorList>
    </citation>
    <scope>NUCLEOTIDE SEQUENCE</scope>
    <source>
        <strain evidence="5">CGMCC 1.15371</strain>
    </source>
</reference>
<dbReference type="SMART" id="SM00382">
    <property type="entry name" value="AAA"/>
    <property type="match status" value="1"/>
</dbReference>
<evidence type="ECO:0000259" key="4">
    <source>
        <dbReference type="PROSITE" id="PS50893"/>
    </source>
</evidence>
<dbReference type="PROSITE" id="PS50893">
    <property type="entry name" value="ABC_TRANSPORTER_2"/>
    <property type="match status" value="1"/>
</dbReference>
<gene>
    <name evidence="5" type="ORF">GCM10011391_17990</name>
</gene>
<dbReference type="Gene3D" id="3.40.50.300">
    <property type="entry name" value="P-loop containing nucleotide triphosphate hydrolases"/>
    <property type="match status" value="1"/>
</dbReference>
<evidence type="ECO:0000313" key="6">
    <source>
        <dbReference type="Proteomes" id="UP000628775"/>
    </source>
</evidence>
<protein>
    <submittedName>
        <fullName evidence="5">Zinc ABC transporter ATP-binding protein</fullName>
    </submittedName>
</protein>
<evidence type="ECO:0000256" key="2">
    <source>
        <dbReference type="ARBA" id="ARBA00022741"/>
    </source>
</evidence>
<dbReference type="RefSeq" id="WP_188692476.1">
    <property type="nucleotide sequence ID" value="NZ_BMIR01000007.1"/>
</dbReference>